<dbReference type="EMBL" id="LAZR01002457">
    <property type="protein sequence ID" value="KKN29799.1"/>
    <property type="molecule type" value="Genomic_DNA"/>
</dbReference>
<keyword evidence="1" id="KW-0328">Glycosyltransferase</keyword>
<gene>
    <name evidence="5" type="ORF">LCGC14_0840470</name>
</gene>
<comment type="caution">
    <text evidence="5">The sequence shown here is derived from an EMBL/GenBank/DDBJ whole genome shotgun (WGS) entry which is preliminary data.</text>
</comment>
<evidence type="ECO:0000256" key="2">
    <source>
        <dbReference type="ARBA" id="ARBA00022679"/>
    </source>
</evidence>
<organism evidence="5">
    <name type="scientific">marine sediment metagenome</name>
    <dbReference type="NCBI Taxonomy" id="412755"/>
    <lineage>
        <taxon>unclassified sequences</taxon>
        <taxon>metagenomes</taxon>
        <taxon>ecological metagenomes</taxon>
    </lineage>
</organism>
<dbReference type="PANTHER" id="PTHR45825:SF11">
    <property type="entry name" value="ALPHA AMYLASE DOMAIN-CONTAINING PROTEIN"/>
    <property type="match status" value="1"/>
</dbReference>
<evidence type="ECO:0000313" key="5">
    <source>
        <dbReference type="EMBL" id="KKN29799.1"/>
    </source>
</evidence>
<evidence type="ECO:0008006" key="6">
    <source>
        <dbReference type="Google" id="ProtNLM"/>
    </source>
</evidence>
<accession>A0A0F9PI15</accession>
<proteinExistence type="predicted"/>
<protein>
    <recommendedName>
        <fullName evidence="6">Glycosyl transferase family 1 domain-containing protein</fullName>
    </recommendedName>
</protein>
<dbReference type="InterPro" id="IPR001296">
    <property type="entry name" value="Glyco_trans_1"/>
</dbReference>
<dbReference type="PANTHER" id="PTHR45825">
    <property type="entry name" value="GRANULE-BOUND STARCH SYNTHASE 1, CHLOROPLASTIC/AMYLOPLASTIC"/>
    <property type="match status" value="1"/>
</dbReference>
<evidence type="ECO:0000259" key="3">
    <source>
        <dbReference type="Pfam" id="PF00534"/>
    </source>
</evidence>
<dbReference type="InterPro" id="IPR013534">
    <property type="entry name" value="Starch_synth_cat_dom"/>
</dbReference>
<sequence>MKFNTIVFVSFENNYAPWGGLAKVMKMLPPTMSKSIKTVLISPLFSNINRTKKSIATQKLKQTNLKDQVLYKGFKHTINLYKSTEFLDFKDYSIFLVKSDNFFLSGKNPYIDTWRFDSLIHDSYFFSKSIPIVLKLIQDDFPPPYLLNLQDWETALVVDLMPSALPHECVLTLHNPYDEYLFNDPQERTILQFSIPKMQGLSTVSEHFAYELNHDVLIRDVLFQKLRGQFQTLPPIGINNGNFVKLSFPENMSNHNEILNEKLKNRRIFNILLKESRDLTPKWGNKINLIKGDVPIFLMFGRDAPKQKGFDVAATAIYKLLKKKRASSAYFIFAPVPSQFDLINLAYLEDLCREFSNNVMAFPFRLSKGYEELQKSANYIIMPSYYEPFGAAHEGYASGTPVIGRATGGLIQQICPKNYESLPELIQKYVGWYHNDVAKTTGYLYREDPSTETSENWKYLLSTDFSKRRPIHEPFDWRNPIFWSMVTELEIVLEQAIILYNEKNKKSYCEMVLNGLNLFKKYSWEKSAEQYRTLLYKI</sequence>
<feature type="domain" description="Glycosyl transferase family 1" evidence="3">
    <location>
        <begin position="287"/>
        <end position="416"/>
    </location>
</feature>
<keyword evidence="2" id="KW-0808">Transferase</keyword>
<reference evidence="5" key="1">
    <citation type="journal article" date="2015" name="Nature">
        <title>Complex archaea that bridge the gap between prokaryotes and eukaryotes.</title>
        <authorList>
            <person name="Spang A."/>
            <person name="Saw J.H."/>
            <person name="Jorgensen S.L."/>
            <person name="Zaremba-Niedzwiedzka K."/>
            <person name="Martijn J."/>
            <person name="Lind A.E."/>
            <person name="van Eijk R."/>
            <person name="Schleper C."/>
            <person name="Guy L."/>
            <person name="Ettema T.J."/>
        </authorList>
    </citation>
    <scope>NUCLEOTIDE SEQUENCE</scope>
</reference>
<evidence type="ECO:0000256" key="1">
    <source>
        <dbReference type="ARBA" id="ARBA00022676"/>
    </source>
</evidence>
<dbReference type="SUPFAM" id="SSF53756">
    <property type="entry name" value="UDP-Glycosyltransferase/glycogen phosphorylase"/>
    <property type="match status" value="1"/>
</dbReference>
<dbReference type="GO" id="GO:0016757">
    <property type="term" value="F:glycosyltransferase activity"/>
    <property type="evidence" value="ECO:0007669"/>
    <property type="project" value="UniProtKB-KW"/>
</dbReference>
<feature type="domain" description="Starch synthase catalytic" evidence="4">
    <location>
        <begin position="6"/>
        <end position="183"/>
    </location>
</feature>
<evidence type="ECO:0000259" key="4">
    <source>
        <dbReference type="Pfam" id="PF08323"/>
    </source>
</evidence>
<dbReference type="AlphaFoldDB" id="A0A0F9PI15"/>
<dbReference type="Pfam" id="PF00534">
    <property type="entry name" value="Glycos_transf_1"/>
    <property type="match status" value="1"/>
</dbReference>
<dbReference type="Pfam" id="PF08323">
    <property type="entry name" value="Glyco_transf_5"/>
    <property type="match status" value="1"/>
</dbReference>
<dbReference type="Gene3D" id="3.40.50.2000">
    <property type="entry name" value="Glycogen Phosphorylase B"/>
    <property type="match status" value="2"/>
</dbReference>
<name>A0A0F9PI15_9ZZZZ</name>